<proteinExistence type="inferred from homology"/>
<dbReference type="Proteomes" id="UP000242791">
    <property type="component" value="Unassembled WGS sequence"/>
</dbReference>
<dbReference type="PANTHER" id="PTHR42760">
    <property type="entry name" value="SHORT-CHAIN DEHYDROGENASES/REDUCTASES FAMILY MEMBER"/>
    <property type="match status" value="1"/>
</dbReference>
<gene>
    <name evidence="6" type="ORF">ACJ73_00038</name>
</gene>
<evidence type="ECO:0000256" key="3">
    <source>
        <dbReference type="ARBA" id="ARBA00023002"/>
    </source>
</evidence>
<dbReference type="InterPro" id="IPR002347">
    <property type="entry name" value="SDR_fam"/>
</dbReference>
<evidence type="ECO:0000313" key="6">
    <source>
        <dbReference type="EMBL" id="OJD28548.1"/>
    </source>
</evidence>
<comment type="caution">
    <text evidence="6">The sequence shown here is derived from an EMBL/GenBank/DDBJ whole genome shotgun (WGS) entry which is preliminary data.</text>
</comment>
<evidence type="ECO:0000256" key="1">
    <source>
        <dbReference type="ARBA" id="ARBA00006484"/>
    </source>
</evidence>
<comment type="similarity">
    <text evidence="1 4">Belongs to the short-chain dehydrogenases/reductases (SDR) family.</text>
</comment>
<dbReference type="InterPro" id="IPR020904">
    <property type="entry name" value="Sc_DH/Rdtase_CS"/>
</dbReference>
<feature type="domain" description="Ketoreductase" evidence="5">
    <location>
        <begin position="24"/>
        <end position="220"/>
    </location>
</feature>
<reference evidence="6 7" key="1">
    <citation type="submission" date="2015-08" db="EMBL/GenBank/DDBJ databases">
        <title>Emmonsia species relationships and genome sequence.</title>
        <authorList>
            <person name="Cuomo C.A."/>
            <person name="Schwartz I.S."/>
            <person name="Kenyon C."/>
            <person name="De Hoog G.S."/>
            <person name="Govender N.P."/>
            <person name="Botha A."/>
            <person name="Moreno L."/>
            <person name="De Vries M."/>
            <person name="Munoz J.F."/>
            <person name="Stielow J.B."/>
        </authorList>
    </citation>
    <scope>NUCLEOTIDE SEQUENCE [LARGE SCALE GENOMIC DNA]</scope>
    <source>
        <strain evidence="6 7">EI222</strain>
    </source>
</reference>
<dbReference type="GO" id="GO:0048038">
    <property type="term" value="F:quinone binding"/>
    <property type="evidence" value="ECO:0007669"/>
    <property type="project" value="TreeGrafter"/>
</dbReference>
<dbReference type="AlphaFoldDB" id="A0A1J9RKU4"/>
<keyword evidence="3" id="KW-0560">Oxidoreductase</keyword>
<dbReference type="InterPro" id="IPR036291">
    <property type="entry name" value="NAD(P)-bd_dom_sf"/>
</dbReference>
<evidence type="ECO:0000259" key="5">
    <source>
        <dbReference type="SMART" id="SM00822"/>
    </source>
</evidence>
<dbReference type="Gene3D" id="3.40.50.720">
    <property type="entry name" value="NAD(P)-binding Rossmann-like Domain"/>
    <property type="match status" value="1"/>
</dbReference>
<dbReference type="PRINTS" id="PR00080">
    <property type="entry name" value="SDRFAMILY"/>
</dbReference>
<dbReference type="PANTHER" id="PTHR42760:SF133">
    <property type="entry name" value="3-OXOACYL-[ACYL-CARRIER-PROTEIN] REDUCTASE"/>
    <property type="match status" value="1"/>
</dbReference>
<name>A0A1J9RKU4_9EURO</name>
<evidence type="ECO:0000256" key="4">
    <source>
        <dbReference type="RuleBase" id="RU000363"/>
    </source>
</evidence>
<dbReference type="EMBL" id="LGTZ01000002">
    <property type="protein sequence ID" value="OJD28548.1"/>
    <property type="molecule type" value="Genomic_DNA"/>
</dbReference>
<dbReference type="STRING" id="1658174.A0A1J9RKU4"/>
<dbReference type="PRINTS" id="PR00081">
    <property type="entry name" value="GDHRDH"/>
</dbReference>
<protein>
    <recommendedName>
        <fullName evidence="5">Ketoreductase domain-containing protein</fullName>
    </recommendedName>
</protein>
<dbReference type="SMART" id="SM00822">
    <property type="entry name" value="PKS_KR"/>
    <property type="match status" value="1"/>
</dbReference>
<sequence>MAPQDRIAQVSSHLNYPQGLLAGQVAIITGAGQGVGAEAARLFANEGAKVVVADLDAKKAEGVVKSINDASPGRAIAVVGDVTDPTYAKTVVQKAAEFGNGKIHIIVNNAGYTWDGVIHKLSDKQWEAMIAVHATAPFKLVQAASPYFRVKDGADRVIVNISSTSGIHGNAGQANYAVGKAGMVGLTKTIAKEWGPQFGVRANTIAFGLVLTRLTAAKEGGAFITTPDGEKVALGIPSAQLAARAGTDEKDKYPDIPLRRGATPTEAARSILAVVSPLFSYVNGQTIMVTGGRNM</sequence>
<dbReference type="GO" id="GO:0006633">
    <property type="term" value="P:fatty acid biosynthetic process"/>
    <property type="evidence" value="ECO:0007669"/>
    <property type="project" value="TreeGrafter"/>
</dbReference>
<dbReference type="PROSITE" id="PS00061">
    <property type="entry name" value="ADH_SHORT"/>
    <property type="match status" value="1"/>
</dbReference>
<dbReference type="GO" id="GO:0016616">
    <property type="term" value="F:oxidoreductase activity, acting on the CH-OH group of donors, NAD or NADP as acceptor"/>
    <property type="evidence" value="ECO:0007669"/>
    <property type="project" value="TreeGrafter"/>
</dbReference>
<dbReference type="OrthoDB" id="1393670at2759"/>
<organism evidence="6 7">
    <name type="scientific">Blastomyces percursus</name>
    <dbReference type="NCBI Taxonomy" id="1658174"/>
    <lineage>
        <taxon>Eukaryota</taxon>
        <taxon>Fungi</taxon>
        <taxon>Dikarya</taxon>
        <taxon>Ascomycota</taxon>
        <taxon>Pezizomycotina</taxon>
        <taxon>Eurotiomycetes</taxon>
        <taxon>Eurotiomycetidae</taxon>
        <taxon>Onygenales</taxon>
        <taxon>Ajellomycetaceae</taxon>
        <taxon>Blastomyces</taxon>
    </lineage>
</organism>
<keyword evidence="2" id="KW-0521">NADP</keyword>
<evidence type="ECO:0000313" key="7">
    <source>
        <dbReference type="Proteomes" id="UP000242791"/>
    </source>
</evidence>
<accession>A0A1J9RKU4</accession>
<evidence type="ECO:0000256" key="2">
    <source>
        <dbReference type="ARBA" id="ARBA00022857"/>
    </source>
</evidence>
<dbReference type="Pfam" id="PF00106">
    <property type="entry name" value="adh_short"/>
    <property type="match status" value="1"/>
</dbReference>
<dbReference type="SUPFAM" id="SSF51735">
    <property type="entry name" value="NAD(P)-binding Rossmann-fold domains"/>
    <property type="match status" value="1"/>
</dbReference>
<keyword evidence="7" id="KW-1185">Reference proteome</keyword>
<dbReference type="VEuPathDB" id="FungiDB:ACJ73_00038"/>
<dbReference type="InterPro" id="IPR057326">
    <property type="entry name" value="KR_dom"/>
</dbReference>